<keyword evidence="2" id="KW-0970">Cilium biogenesis/degradation</keyword>
<dbReference type="GO" id="GO:0030991">
    <property type="term" value="C:intraciliary transport particle A"/>
    <property type="evidence" value="ECO:0007669"/>
    <property type="project" value="InterPro"/>
</dbReference>
<evidence type="ECO:0000313" key="4">
    <source>
        <dbReference type="Proteomes" id="UP000887566"/>
    </source>
</evidence>
<dbReference type="InterPro" id="IPR029302">
    <property type="entry name" value="IFT43"/>
</dbReference>
<protein>
    <submittedName>
        <fullName evidence="5">Intraflagellar transport protein 43</fullName>
    </submittedName>
</protein>
<proteinExistence type="inferred from homology"/>
<evidence type="ECO:0000256" key="1">
    <source>
        <dbReference type="ARBA" id="ARBA00007563"/>
    </source>
</evidence>
<dbReference type="PANTHER" id="PTHR33724">
    <property type="entry name" value="INTRAFLAGELLAR TRANSPORT PROTEIN 43 HOMOLOG"/>
    <property type="match status" value="1"/>
</dbReference>
<sequence length="317" mass="34695">MPAQRPPPADSAATSKPKVKPKGRRSISSEKPLATVKASVPQPQPQEELLDDAELEQALNIRVKERDPDDPPGGRNRPNRRLGQLFRDPSPSAAAIKETIKRPLSGLFRRPGSKSGGRPSSKSGGRRADDDDEPSAANGHVIIDDSELEQLAKTTPTPSSRRGALKADKARGDESTETMAMDVATVSPLRRDGTNSPDIPQLEDTFATGYGFGDNVAHAPSLAVNRIASFRELDSALMKHAAFSTLEDIDLSLLTRFLCPESEVKDEEVPWTWDYLYTSICTELREEWALDDGEEDEQYDPQAPAAQDDQRQRSIAA</sequence>
<dbReference type="PANTHER" id="PTHR33724:SF1">
    <property type="entry name" value="INTRAFLAGELLAR TRANSPORT PROTEIN 43 HOMOLOG"/>
    <property type="match status" value="1"/>
</dbReference>
<dbReference type="Pfam" id="PF15305">
    <property type="entry name" value="IFT43"/>
    <property type="match status" value="1"/>
</dbReference>
<dbReference type="Proteomes" id="UP000887566">
    <property type="component" value="Unplaced"/>
</dbReference>
<feature type="compositionally biased region" description="Basic and acidic residues" evidence="3">
    <location>
        <begin position="165"/>
        <end position="174"/>
    </location>
</feature>
<feature type="region of interest" description="Disordered" evidence="3">
    <location>
        <begin position="1"/>
        <end position="47"/>
    </location>
</feature>
<feature type="region of interest" description="Disordered" evidence="3">
    <location>
        <begin position="60"/>
        <end position="198"/>
    </location>
</feature>
<dbReference type="GO" id="GO:0035721">
    <property type="term" value="P:intraciliary retrograde transport"/>
    <property type="evidence" value="ECO:0007669"/>
    <property type="project" value="TreeGrafter"/>
</dbReference>
<accession>A0A914UPU2</accession>
<evidence type="ECO:0000256" key="2">
    <source>
        <dbReference type="ARBA" id="ARBA00022794"/>
    </source>
</evidence>
<evidence type="ECO:0000313" key="5">
    <source>
        <dbReference type="WBParaSite" id="PSAMB.scaffold1145size35280.g11276.t1"/>
    </source>
</evidence>
<evidence type="ECO:0000256" key="3">
    <source>
        <dbReference type="SAM" id="MobiDB-lite"/>
    </source>
</evidence>
<dbReference type="WBParaSite" id="PSAMB.scaffold1145size35280.g11276.t1">
    <property type="protein sequence ID" value="PSAMB.scaffold1145size35280.g11276.t1"/>
    <property type="gene ID" value="PSAMB.scaffold1145size35280.g11276"/>
</dbReference>
<feature type="compositionally biased region" description="Acidic residues" evidence="3">
    <location>
        <begin position="289"/>
        <end position="299"/>
    </location>
</feature>
<feature type="region of interest" description="Disordered" evidence="3">
    <location>
        <begin position="289"/>
        <end position="317"/>
    </location>
</feature>
<feature type="compositionally biased region" description="Basic and acidic residues" evidence="3">
    <location>
        <begin position="308"/>
        <end position="317"/>
    </location>
</feature>
<dbReference type="AlphaFoldDB" id="A0A914UPU2"/>
<organism evidence="4 5">
    <name type="scientific">Plectus sambesii</name>
    <dbReference type="NCBI Taxonomy" id="2011161"/>
    <lineage>
        <taxon>Eukaryota</taxon>
        <taxon>Metazoa</taxon>
        <taxon>Ecdysozoa</taxon>
        <taxon>Nematoda</taxon>
        <taxon>Chromadorea</taxon>
        <taxon>Plectida</taxon>
        <taxon>Plectina</taxon>
        <taxon>Plectoidea</taxon>
        <taxon>Plectidae</taxon>
        <taxon>Plectus</taxon>
    </lineage>
</organism>
<keyword evidence="4" id="KW-1185">Reference proteome</keyword>
<name>A0A914UPU2_9BILA</name>
<reference evidence="5" key="1">
    <citation type="submission" date="2022-11" db="UniProtKB">
        <authorList>
            <consortium name="WormBaseParasite"/>
        </authorList>
    </citation>
    <scope>IDENTIFICATION</scope>
</reference>
<comment type="similarity">
    <text evidence="1">Belongs to the IFT43 family.</text>
</comment>
<dbReference type="GO" id="GO:0005929">
    <property type="term" value="C:cilium"/>
    <property type="evidence" value="ECO:0007669"/>
    <property type="project" value="TreeGrafter"/>
</dbReference>